<dbReference type="OrthoDB" id="142840at2157"/>
<evidence type="ECO:0000259" key="1">
    <source>
        <dbReference type="Pfam" id="PF22548"/>
    </source>
</evidence>
<proteinExistence type="predicted"/>
<name>W9DTA2_METTI</name>
<protein>
    <recommendedName>
        <fullName evidence="1">TOTE conflict system primase domain-containing protein</fullName>
    </recommendedName>
</protein>
<reference evidence="2 3" key="1">
    <citation type="submission" date="2013-08" db="EMBL/GenBank/DDBJ databases">
        <authorList>
            <consortium name="DOE Joint Genome Institute"/>
            <person name="Eisen J."/>
            <person name="Huntemann M."/>
            <person name="Han J."/>
            <person name="Chen A."/>
            <person name="Kyrpides N."/>
            <person name="Mavromatis K."/>
            <person name="Markowitz V."/>
            <person name="Palaniappan K."/>
            <person name="Ivanova N."/>
            <person name="Schaumberg A."/>
            <person name="Pati A."/>
            <person name="Liolios K."/>
            <person name="Nordberg H.P."/>
            <person name="Cantor M.N."/>
            <person name="Hua S.X."/>
            <person name="Woyke T."/>
        </authorList>
    </citation>
    <scope>NUCLEOTIDE SEQUENCE [LARGE SCALE GENOMIC DNA]</scope>
    <source>
        <strain evidence="2 3">DSM 2278</strain>
    </source>
</reference>
<dbReference type="EMBL" id="AZAJ01000001">
    <property type="protein sequence ID" value="ETA68865.1"/>
    <property type="molecule type" value="Genomic_DNA"/>
</dbReference>
<dbReference type="RefSeq" id="WP_023845999.1">
    <property type="nucleotide sequence ID" value="NZ_AZAJ01000001.1"/>
</dbReference>
<keyword evidence="3" id="KW-1185">Reference proteome</keyword>
<dbReference type="InterPro" id="IPR054347">
    <property type="entry name" value="TOTE_primase"/>
</dbReference>
<dbReference type="Pfam" id="PF22548">
    <property type="entry name" value="AEP-TOTE"/>
    <property type="match status" value="1"/>
</dbReference>
<accession>W9DTA2</accession>
<gene>
    <name evidence="2" type="ORF">MettiDRAFT_2352</name>
</gene>
<dbReference type="Proteomes" id="UP000019483">
    <property type="component" value="Unassembled WGS sequence"/>
</dbReference>
<dbReference type="AlphaFoldDB" id="W9DTA2"/>
<evidence type="ECO:0000313" key="3">
    <source>
        <dbReference type="Proteomes" id="UP000019483"/>
    </source>
</evidence>
<dbReference type="STRING" id="1090322.MettiDRAFT_2352"/>
<feature type="domain" description="TOTE conflict system primase" evidence="1">
    <location>
        <begin position="707"/>
        <end position="855"/>
    </location>
</feature>
<organism evidence="2 3">
    <name type="scientific">Methanolobus tindarius DSM 2278</name>
    <dbReference type="NCBI Taxonomy" id="1090322"/>
    <lineage>
        <taxon>Archaea</taxon>
        <taxon>Methanobacteriati</taxon>
        <taxon>Methanobacteriota</taxon>
        <taxon>Stenosarchaea group</taxon>
        <taxon>Methanomicrobia</taxon>
        <taxon>Methanosarcinales</taxon>
        <taxon>Methanosarcinaceae</taxon>
        <taxon>Methanolobus</taxon>
    </lineage>
</organism>
<sequence>MLIDFDRYKHFPIHDSRLEIAYKLVNSCNIGDLLKICKTTRAGATTSLLVALLMLNQPFLVLEPTNKIIKETIIKNVAKHSKKNVQIIHVPSNKECIRNKLKIENNKALEALPYLFLPTDCGKDCKYYNECPVTQILRVERFDGIAMTYDKLLALKISSELYGNKTSIEILSKIENAIKFILLDEAHELMYDTISSLEKRNTHNRAFAENLYRKFKKINDMNYNPDFQILRLLILNYALLINEPDIKKIDDELLQMLRDDKRPTFQKHQSASIKNPRSRTVFHCAIKPKNEDDLISGDFCKNGFFIGELTENRCQEAYFNIYNQIIQLADYTKKFDITVEDLTALCDMLNLEIEENLSVHCQQKRKIKMIGDKRLEFWEEHTDLCAVDKNKIRMLQQFITTIQDKTSILVTSATFCSYDYSQLSHPEKTVREVLFGINGDPLNTNSKLTIFADTYTFSATGEYSVYNRREEIKQRCQDVMDIYGDDDCLIICANKEDSKLIKNLFEDTEYNPEITYYRASEVMGVESSKRVCILIGLAHKPGHAFDVMRGTANESQILKEESMHADVMQAASRVKDPAGLEPSIVFALGCREYDLNNVFKWGIGRDVHITQSGGKTVRKDIDVTISGDEIPQPNIKYLHDWQETLVESILCKESLYSYAKKLPLLSNVYGTFQAYQYKINSKSNLFDSFFGHQNVDTSIRNSDGSFTKPELITDELVSKHLSEKIELHFNSLQPDNSVNFVMFESFNEQDIHRLKIHLDSMEIPYVIEKLVPYVNISIRPDPLRVWILLEPVPASLANQFAKNLLKQAGFKVRGDKEIDFYPKKTKRNPRNKGARIRMPFGKGSKILVDGEFVDDFEELNFGNLILT</sequence>
<evidence type="ECO:0000313" key="2">
    <source>
        <dbReference type="EMBL" id="ETA68865.1"/>
    </source>
</evidence>
<comment type="caution">
    <text evidence="2">The sequence shown here is derived from an EMBL/GenBank/DDBJ whole genome shotgun (WGS) entry which is preliminary data.</text>
</comment>